<dbReference type="STRING" id="871571.HMPREF0580_0114"/>
<accession>E0QMK0</accession>
<gene>
    <name evidence="2" type="ORF">HMPREF0580_0114</name>
</gene>
<comment type="caution">
    <text evidence="2">The sequence shown here is derived from an EMBL/GenBank/DDBJ whole genome shotgun (WGS) entry which is preliminary data.</text>
</comment>
<reference evidence="2" key="1">
    <citation type="submission" date="2010-08" db="EMBL/GenBank/DDBJ databases">
        <authorList>
            <person name="Muzny D."/>
            <person name="Qin X."/>
            <person name="Deng J."/>
            <person name="Jiang H."/>
            <person name="Liu Y."/>
            <person name="Qu J."/>
            <person name="Song X.-Z."/>
            <person name="Zhang L."/>
            <person name="Thornton R."/>
            <person name="Coyle M."/>
            <person name="Francisco L."/>
            <person name="Jackson L."/>
            <person name="Javaid M."/>
            <person name="Korchina V."/>
            <person name="Kovar C."/>
            <person name="Mata R."/>
            <person name="Mathew T."/>
            <person name="Ngo R."/>
            <person name="Nguyen L."/>
            <person name="Nguyen N."/>
            <person name="Okwuonu G."/>
            <person name="Ongeri F."/>
            <person name="Pham C."/>
            <person name="Simmons D."/>
            <person name="Wilczek-Boney K."/>
            <person name="Hale W."/>
            <person name="Jakkamsetti A."/>
            <person name="Pham P."/>
            <person name="Ruth R."/>
            <person name="San Lucas F."/>
            <person name="Warren J."/>
            <person name="Zhang J."/>
            <person name="Zhao Z."/>
            <person name="Zhou C."/>
            <person name="Zhu D."/>
            <person name="Lee S."/>
            <person name="Bess C."/>
            <person name="Blankenburg K."/>
            <person name="Forbes L."/>
            <person name="Fu Q."/>
            <person name="Gubbala S."/>
            <person name="Hirani K."/>
            <person name="Jayaseelan J.C."/>
            <person name="Lara F."/>
            <person name="Munidasa M."/>
            <person name="Palculict T."/>
            <person name="Patil S."/>
            <person name="Pu L.-L."/>
            <person name="Saada N."/>
            <person name="Tang L."/>
            <person name="Weissenberger G."/>
            <person name="Zhu Y."/>
            <person name="Hemphill L."/>
            <person name="Shang Y."/>
            <person name="Youmans B."/>
            <person name="Ayvaz T."/>
            <person name="Ross M."/>
            <person name="Santibanez J."/>
            <person name="Aqrawi P."/>
            <person name="Gross S."/>
            <person name="Joshi V."/>
            <person name="Fowler G."/>
            <person name="Nazareth L."/>
            <person name="Reid J."/>
            <person name="Worley K."/>
            <person name="Petrosino J."/>
            <person name="Highlander S."/>
            <person name="Gibbs R."/>
        </authorList>
    </citation>
    <scope>NUCLEOTIDE SEQUENCE [LARGE SCALE GENOMIC DNA]</scope>
    <source>
        <strain evidence="2">ATCC 35239</strain>
    </source>
</reference>
<evidence type="ECO:0000256" key="1">
    <source>
        <dbReference type="SAM" id="MobiDB-lite"/>
    </source>
</evidence>
<proteinExistence type="predicted"/>
<evidence type="ECO:0000313" key="3">
    <source>
        <dbReference type="Proteomes" id="UP000003045"/>
    </source>
</evidence>
<dbReference type="Proteomes" id="UP000003045">
    <property type="component" value="Unassembled WGS sequence"/>
</dbReference>
<protein>
    <submittedName>
        <fullName evidence="2">Uncharacterized protein</fullName>
    </submittedName>
</protein>
<feature type="region of interest" description="Disordered" evidence="1">
    <location>
        <begin position="27"/>
        <end position="46"/>
    </location>
</feature>
<dbReference type="HOGENOM" id="CLU_3185912_0_0_11"/>
<sequence length="46" mass="5323">MFFSSFAVKTEIGSDYAHKANGELFKDEMNERGRELPRNRTKDGNQ</sequence>
<organism evidence="2 3">
    <name type="scientific">Mobiluncus mulieris ATCC 35239</name>
    <dbReference type="NCBI Taxonomy" id="871571"/>
    <lineage>
        <taxon>Bacteria</taxon>
        <taxon>Bacillati</taxon>
        <taxon>Actinomycetota</taxon>
        <taxon>Actinomycetes</taxon>
        <taxon>Actinomycetales</taxon>
        <taxon>Actinomycetaceae</taxon>
        <taxon>Mobiluncus</taxon>
    </lineage>
</organism>
<name>E0QMK0_9ACTO</name>
<keyword evidence="3" id="KW-1185">Reference proteome</keyword>
<dbReference type="EMBL" id="AEET01000009">
    <property type="protein sequence ID" value="EFM47254.1"/>
    <property type="molecule type" value="Genomic_DNA"/>
</dbReference>
<dbReference type="AlphaFoldDB" id="E0QMK0"/>
<evidence type="ECO:0000313" key="2">
    <source>
        <dbReference type="EMBL" id="EFM47254.1"/>
    </source>
</evidence>